<evidence type="ECO:0000256" key="1">
    <source>
        <dbReference type="ARBA" id="ARBA00011738"/>
    </source>
</evidence>
<evidence type="ECO:0000313" key="11">
    <source>
        <dbReference type="Proteomes" id="UP000000370"/>
    </source>
</evidence>
<evidence type="ECO:0000256" key="4">
    <source>
        <dbReference type="ARBA" id="ARBA00022679"/>
    </source>
</evidence>
<dbReference type="EMBL" id="CP000885">
    <property type="protein sequence ID" value="ABX43116.1"/>
    <property type="molecule type" value="Genomic_DNA"/>
</dbReference>
<evidence type="ECO:0000313" key="10">
    <source>
        <dbReference type="EMBL" id="ABX43116.1"/>
    </source>
</evidence>
<dbReference type="AlphaFoldDB" id="A9KNJ9"/>
<dbReference type="HOGENOM" id="CLU_127011_0_0_9"/>
<gene>
    <name evidence="10" type="ordered locus">Cphy_2756</name>
</gene>
<keyword evidence="5" id="KW-0046">Antibiotic resistance</keyword>
<keyword evidence="11" id="KW-1185">Reference proteome</keyword>
<evidence type="ECO:0000256" key="6">
    <source>
        <dbReference type="ARBA" id="ARBA00023315"/>
    </source>
</evidence>
<dbReference type="PROSITE" id="PS51186">
    <property type="entry name" value="GNAT"/>
    <property type="match status" value="1"/>
</dbReference>
<dbReference type="GO" id="GO:0046677">
    <property type="term" value="P:response to antibiotic"/>
    <property type="evidence" value="ECO:0007669"/>
    <property type="project" value="UniProtKB-KW"/>
</dbReference>
<dbReference type="InterPro" id="IPR000182">
    <property type="entry name" value="GNAT_dom"/>
</dbReference>
<keyword evidence="4 10" id="KW-0808">Transferase</keyword>
<organism evidence="10 11">
    <name type="scientific">Lachnoclostridium phytofermentans (strain ATCC 700394 / DSM 18823 / ISDg)</name>
    <name type="common">Clostridium phytofermentans</name>
    <dbReference type="NCBI Taxonomy" id="357809"/>
    <lineage>
        <taxon>Bacteria</taxon>
        <taxon>Bacillati</taxon>
        <taxon>Bacillota</taxon>
        <taxon>Clostridia</taxon>
        <taxon>Lachnospirales</taxon>
        <taxon>Lachnospiraceae</taxon>
    </lineage>
</organism>
<protein>
    <recommendedName>
        <fullName evidence="3">Aminoglycoside N(6')-acetyltransferase type 1</fullName>
        <ecNumber evidence="2">2.3.1.82</ecNumber>
    </recommendedName>
    <alternativeName>
        <fullName evidence="7">Aminoglycoside resistance protein</fullName>
    </alternativeName>
</protein>
<comment type="subunit">
    <text evidence="1">Homodimer.</text>
</comment>
<evidence type="ECO:0000256" key="3">
    <source>
        <dbReference type="ARBA" id="ARBA00017677"/>
    </source>
</evidence>
<keyword evidence="6" id="KW-0012">Acyltransferase</keyword>
<reference evidence="11" key="1">
    <citation type="submission" date="2007-11" db="EMBL/GenBank/DDBJ databases">
        <title>Complete genome sequence of Clostridium phytofermentans ISDg.</title>
        <authorList>
            <person name="Leschine S.B."/>
            <person name="Warnick T.A."/>
            <person name="Blanchard J.L."/>
            <person name="Schnell D.J."/>
            <person name="Petit E.L."/>
            <person name="LaTouf W.G."/>
            <person name="Copeland A."/>
            <person name="Lucas S."/>
            <person name="Lapidus A."/>
            <person name="Barry K."/>
            <person name="Glavina del Rio T."/>
            <person name="Dalin E."/>
            <person name="Tice H."/>
            <person name="Pitluck S."/>
            <person name="Kiss H."/>
            <person name="Brettin T."/>
            <person name="Bruce D."/>
            <person name="Detter J.C."/>
            <person name="Han C."/>
            <person name="Kuske C."/>
            <person name="Schmutz J."/>
            <person name="Larimer F."/>
            <person name="Land M."/>
            <person name="Hauser L."/>
            <person name="Kyrpides N."/>
            <person name="Kim E.A."/>
            <person name="Richardson P."/>
        </authorList>
    </citation>
    <scope>NUCLEOTIDE SEQUENCE [LARGE SCALE GENOMIC DNA]</scope>
    <source>
        <strain evidence="11">ATCC 700394 / DSM 18823 / ISDg</strain>
    </source>
</reference>
<evidence type="ECO:0000259" key="9">
    <source>
        <dbReference type="PROSITE" id="PS51186"/>
    </source>
</evidence>
<name>A9KNJ9_LACP7</name>
<accession>A9KNJ9</accession>
<evidence type="ECO:0000256" key="8">
    <source>
        <dbReference type="ARBA" id="ARBA00048923"/>
    </source>
</evidence>
<dbReference type="GO" id="GO:0047663">
    <property type="term" value="F:aminoglycoside 6'-N-acetyltransferase activity"/>
    <property type="evidence" value="ECO:0007669"/>
    <property type="project" value="UniProtKB-EC"/>
</dbReference>
<dbReference type="Proteomes" id="UP000000370">
    <property type="component" value="Chromosome"/>
</dbReference>
<dbReference type="InterPro" id="IPR024170">
    <property type="entry name" value="Aminoglycoside_N6-AcTrfrase"/>
</dbReference>
<evidence type="ECO:0000256" key="7">
    <source>
        <dbReference type="ARBA" id="ARBA00029660"/>
    </source>
</evidence>
<dbReference type="Pfam" id="PF00583">
    <property type="entry name" value="Acetyltransf_1"/>
    <property type="match status" value="1"/>
</dbReference>
<evidence type="ECO:0000256" key="5">
    <source>
        <dbReference type="ARBA" id="ARBA00023251"/>
    </source>
</evidence>
<dbReference type="CDD" id="cd04301">
    <property type="entry name" value="NAT_SF"/>
    <property type="match status" value="1"/>
</dbReference>
<dbReference type="eggNOG" id="COG1670">
    <property type="taxonomic scope" value="Bacteria"/>
</dbReference>
<dbReference type="PIRSF" id="PIRSF000452">
    <property type="entry name" value="6-N-acetyltransf"/>
    <property type="match status" value="1"/>
</dbReference>
<evidence type="ECO:0000256" key="2">
    <source>
        <dbReference type="ARBA" id="ARBA00012888"/>
    </source>
</evidence>
<dbReference type="Gene3D" id="3.40.630.30">
    <property type="match status" value="1"/>
</dbReference>
<dbReference type="STRING" id="357809.Cphy_2756"/>
<feature type="domain" description="N-acetyltransferase" evidence="9">
    <location>
        <begin position="8"/>
        <end position="165"/>
    </location>
</feature>
<dbReference type="EC" id="2.3.1.82" evidence="2"/>
<dbReference type="InterPro" id="IPR016181">
    <property type="entry name" value="Acyl_CoA_acyltransferase"/>
</dbReference>
<comment type="catalytic activity">
    <reaction evidence="8">
        <text>kanamycin B + acetyl-CoA = N(6')-acetylkanamycin B + CoA + H(+)</text>
        <dbReference type="Rhea" id="RHEA:16449"/>
        <dbReference type="ChEBI" id="CHEBI:15378"/>
        <dbReference type="ChEBI" id="CHEBI:57287"/>
        <dbReference type="ChEBI" id="CHEBI:57288"/>
        <dbReference type="ChEBI" id="CHEBI:58390"/>
        <dbReference type="ChEBI" id="CHEBI:58549"/>
        <dbReference type="EC" id="2.3.1.82"/>
    </reaction>
</comment>
<dbReference type="KEGG" id="cpy:Cphy_2756"/>
<sequence>MNEVTTIIQYRVISKSDVEINEYHRMRFSLWPHHNENELYNEMLQILEGKTFYKNELSWTVFVAVRENGSLGGFIEITIYPQLDLCDSKPIGYIEGWYVDEDLRNSGVGKRLVDIAQKWAVENECTEIASDVEVDNKVSQLAHQALGFNKYHEANECIFYKKSLI</sequence>
<proteinExistence type="predicted"/>
<dbReference type="SUPFAM" id="SSF55729">
    <property type="entry name" value="Acyl-CoA N-acyltransferases (Nat)"/>
    <property type="match status" value="1"/>
</dbReference>